<dbReference type="InterPro" id="IPR021139">
    <property type="entry name" value="NYN"/>
</dbReference>
<protein>
    <submittedName>
        <fullName evidence="2">NYN domain-containing protein</fullName>
    </submittedName>
</protein>
<dbReference type="InterPro" id="IPR028082">
    <property type="entry name" value="Peripla_BP_I"/>
</dbReference>
<dbReference type="GeneID" id="33320113"/>
<dbReference type="SUPFAM" id="SSF53822">
    <property type="entry name" value="Periplasmic binding protein-like I"/>
    <property type="match status" value="1"/>
</dbReference>
<name>A0A2Z2MKM4_THEPR</name>
<evidence type="ECO:0000259" key="1">
    <source>
        <dbReference type="Pfam" id="PF01936"/>
    </source>
</evidence>
<dbReference type="NCBIfam" id="TIGR00288">
    <property type="entry name" value="TIGR00288 family NYN domain-containing protein"/>
    <property type="match status" value="1"/>
</dbReference>
<dbReference type="Proteomes" id="UP000250179">
    <property type="component" value="Chromosome"/>
</dbReference>
<accession>A0A2Z2MKM4</accession>
<gene>
    <name evidence="2" type="ORF">A3L09_06825</name>
</gene>
<dbReference type="Pfam" id="PF01936">
    <property type="entry name" value="NYN"/>
    <property type="match status" value="1"/>
</dbReference>
<feature type="domain" description="NYN" evidence="1">
    <location>
        <begin position="25"/>
        <end position="156"/>
    </location>
</feature>
<dbReference type="AlphaFoldDB" id="A0A2Z2MKM4"/>
<dbReference type="EMBL" id="CP014862">
    <property type="protein sequence ID" value="ASJ02991.1"/>
    <property type="molecule type" value="Genomic_DNA"/>
</dbReference>
<dbReference type="PANTHER" id="PTHR35811">
    <property type="entry name" value="SLR1870 PROTEIN"/>
    <property type="match status" value="1"/>
</dbReference>
<reference evidence="2 3" key="1">
    <citation type="submission" date="2016-03" db="EMBL/GenBank/DDBJ databases">
        <title>Complete genome sequence of Thermococcus profundus strain DT5432.</title>
        <authorList>
            <person name="Oger P.M."/>
        </authorList>
    </citation>
    <scope>NUCLEOTIDE SEQUENCE [LARGE SCALE GENOMIC DNA]</scope>
    <source>
        <strain evidence="2 3">DT 5432</strain>
    </source>
</reference>
<dbReference type="GO" id="GO:0004540">
    <property type="term" value="F:RNA nuclease activity"/>
    <property type="evidence" value="ECO:0007669"/>
    <property type="project" value="InterPro"/>
</dbReference>
<evidence type="ECO:0000313" key="3">
    <source>
        <dbReference type="Proteomes" id="UP000250179"/>
    </source>
</evidence>
<sequence>MKETLFRILKRGEKEERQEVPKKTIGLIIDGPNILRKEFGIKLEDIMEALTRIGSVRIAKVILNQYAPQGLIEAVVNQGLEPVIVAGDTDVRVAIEAMEMIYNADVDVIALASRDADFLPIIIEAKRRGKETVVIGVDPGFSVALQNAADYVIKMESSRAVDRNGERSLGGPERGNRPGA</sequence>
<dbReference type="InterPro" id="IPR002790">
    <property type="entry name" value="CHP00288"/>
</dbReference>
<keyword evidence="3" id="KW-1185">Reference proteome</keyword>
<dbReference type="RefSeq" id="WP_232473496.1">
    <property type="nucleotide sequence ID" value="NZ_CP014862.1"/>
</dbReference>
<dbReference type="Gene3D" id="3.40.50.1010">
    <property type="entry name" value="5'-nuclease"/>
    <property type="match status" value="1"/>
</dbReference>
<evidence type="ECO:0000313" key="2">
    <source>
        <dbReference type="EMBL" id="ASJ02991.1"/>
    </source>
</evidence>
<organism evidence="2 3">
    <name type="scientific">Thermococcus profundus</name>
    <dbReference type="NCBI Taxonomy" id="49899"/>
    <lineage>
        <taxon>Archaea</taxon>
        <taxon>Methanobacteriati</taxon>
        <taxon>Methanobacteriota</taxon>
        <taxon>Thermococci</taxon>
        <taxon>Thermococcales</taxon>
        <taxon>Thermococcaceae</taxon>
        <taxon>Thermococcus</taxon>
    </lineage>
</organism>
<dbReference type="KEGG" id="tprf:A3L09_06825"/>
<dbReference type="CDD" id="cd18726">
    <property type="entry name" value="PIN_LabA-like"/>
    <property type="match status" value="1"/>
</dbReference>
<proteinExistence type="predicted"/>
<dbReference type="PANTHER" id="PTHR35811:SF1">
    <property type="entry name" value="HTH OST-TYPE DOMAIN-CONTAINING PROTEIN"/>
    <property type="match status" value="1"/>
</dbReference>